<accession>A0ABR1MG20</accession>
<protein>
    <submittedName>
        <fullName evidence="1">Uncharacterized protein</fullName>
    </submittedName>
</protein>
<dbReference type="EMBL" id="JBBPDW010000014">
    <property type="protein sequence ID" value="KAK7546781.1"/>
    <property type="molecule type" value="Genomic_DNA"/>
</dbReference>
<evidence type="ECO:0000313" key="2">
    <source>
        <dbReference type="Proteomes" id="UP001365128"/>
    </source>
</evidence>
<name>A0ABR1MG20_9PEZI</name>
<dbReference type="Proteomes" id="UP001365128">
    <property type="component" value="Unassembled WGS sequence"/>
</dbReference>
<organism evidence="1 2">
    <name type="scientific">Phyllosticta citricarpa</name>
    <dbReference type="NCBI Taxonomy" id="55181"/>
    <lineage>
        <taxon>Eukaryota</taxon>
        <taxon>Fungi</taxon>
        <taxon>Dikarya</taxon>
        <taxon>Ascomycota</taxon>
        <taxon>Pezizomycotina</taxon>
        <taxon>Dothideomycetes</taxon>
        <taxon>Dothideomycetes incertae sedis</taxon>
        <taxon>Botryosphaeriales</taxon>
        <taxon>Phyllostictaceae</taxon>
        <taxon>Phyllosticta</taxon>
    </lineage>
</organism>
<keyword evidence="2" id="KW-1185">Reference proteome</keyword>
<proteinExistence type="predicted"/>
<evidence type="ECO:0000313" key="1">
    <source>
        <dbReference type="EMBL" id="KAK7546781.1"/>
    </source>
</evidence>
<sequence>MPPRLATSLPITNHGINHGISNCSILIAAHPDALKSAALAISEEAWSHNRVPLDHSFGSWLCVLGFNEPFHRLHVDMRNREQPVVETDHHQTPKMVFVASWQMAGSFSVGLSGLGLNTGKLPTPKITISTTDAAHSGFRVFEPASASLMLPVMIRRGLDKVYSSTPRSTSIFLSFPRLRTLQPSSVVWPCVEKLRWYTG</sequence>
<comment type="caution">
    <text evidence="1">The sequence shown here is derived from an EMBL/GenBank/DDBJ whole genome shotgun (WGS) entry which is preliminary data.</text>
</comment>
<gene>
    <name evidence="1" type="ORF">IWX46DRAFT_80907</name>
</gene>
<reference evidence="1 2" key="1">
    <citation type="submission" date="2024-04" db="EMBL/GenBank/DDBJ databases">
        <title>Phyllosticta paracitricarpa is synonymous to the EU quarantine fungus P. citricarpa based on phylogenomic analyses.</title>
        <authorList>
            <consortium name="Lawrence Berkeley National Laboratory"/>
            <person name="Van Ingen-Buijs V.A."/>
            <person name="Van Westerhoven A.C."/>
            <person name="Haridas S."/>
            <person name="Skiadas P."/>
            <person name="Martin F."/>
            <person name="Groenewald J.Z."/>
            <person name="Crous P.W."/>
            <person name="Seidl M.F."/>
        </authorList>
    </citation>
    <scope>NUCLEOTIDE SEQUENCE [LARGE SCALE GENOMIC DNA]</scope>
    <source>
        <strain evidence="1 2">CBS 122670</strain>
    </source>
</reference>